<proteinExistence type="predicted"/>
<sequence>MNVLRSILLLSFLAICLAPKQTDAQAIINPQWSKLSKCAQVGVEAVAKVVTNVIPAVYEMQICSFYTALPPKDGKPKSSIWYLKNIYRFFKKLVVNNPKCLKLLVTQATELIKPYSEQIEELECLQEKDYIL</sequence>
<dbReference type="RefSeq" id="XP_001362039.1">
    <property type="nucleotide sequence ID" value="XM_001362002.4"/>
</dbReference>
<dbReference type="GeneID" id="4805680"/>
<dbReference type="FunCoup" id="A0A6I8UWN3">
    <property type="interactions" value="29"/>
</dbReference>
<organism evidence="2 3">
    <name type="scientific">Drosophila pseudoobscura pseudoobscura</name>
    <name type="common">Fruit fly</name>
    <dbReference type="NCBI Taxonomy" id="46245"/>
    <lineage>
        <taxon>Eukaryota</taxon>
        <taxon>Metazoa</taxon>
        <taxon>Ecdysozoa</taxon>
        <taxon>Arthropoda</taxon>
        <taxon>Hexapoda</taxon>
        <taxon>Insecta</taxon>
        <taxon>Pterygota</taxon>
        <taxon>Neoptera</taxon>
        <taxon>Endopterygota</taxon>
        <taxon>Diptera</taxon>
        <taxon>Brachycera</taxon>
        <taxon>Muscomorpha</taxon>
        <taxon>Ephydroidea</taxon>
        <taxon>Drosophilidae</taxon>
        <taxon>Drosophila</taxon>
        <taxon>Sophophora</taxon>
    </lineage>
</organism>
<dbReference type="InterPro" id="IPR009392">
    <property type="entry name" value="ACP53EA"/>
</dbReference>
<dbReference type="OMA" id="KCTQVGI"/>
<evidence type="ECO:0000313" key="3">
    <source>
        <dbReference type="RefSeq" id="XP_001362039.1"/>
    </source>
</evidence>
<gene>
    <name evidence="3" type="primary">LOC4805680</name>
</gene>
<reference evidence="2" key="1">
    <citation type="submission" date="2024-06" db="UniProtKB">
        <authorList>
            <consortium name="RefSeq"/>
        </authorList>
    </citation>
    <scope>NUCLEOTIDE SEQUENCE [LARGE SCALE GENOMIC DNA]</scope>
    <source>
        <strain evidence="2">MV2-25</strain>
    </source>
</reference>
<evidence type="ECO:0000256" key="1">
    <source>
        <dbReference type="SAM" id="SignalP"/>
    </source>
</evidence>
<keyword evidence="1" id="KW-0732">Signal</keyword>
<accession>A0A6I8UWN3</accession>
<evidence type="ECO:0000313" key="2">
    <source>
        <dbReference type="Proteomes" id="UP000001819"/>
    </source>
</evidence>
<dbReference type="KEGG" id="dpo:4805680"/>
<feature type="signal peptide" evidence="1">
    <location>
        <begin position="1"/>
        <end position="24"/>
    </location>
</feature>
<evidence type="ECO:0008006" key="4">
    <source>
        <dbReference type="Google" id="ProtNLM"/>
    </source>
</evidence>
<feature type="chain" id="PRO_5026251654" description="Accessory gland protein Acp53Ea" evidence="1">
    <location>
        <begin position="25"/>
        <end position="132"/>
    </location>
</feature>
<dbReference type="InParanoid" id="A0A6I8UWN3"/>
<reference evidence="3" key="2">
    <citation type="submission" date="2025-08" db="UniProtKB">
        <authorList>
            <consortium name="RefSeq"/>
        </authorList>
    </citation>
    <scope>IDENTIFICATION</scope>
    <source>
        <strain evidence="3">MV-25-SWS-2005</strain>
        <tissue evidence="3">Whole body</tissue>
    </source>
</reference>
<dbReference type="Bgee" id="FBgn0073882">
    <property type="expression patterns" value="Expressed in male reproductive system and 1 other cell type or tissue"/>
</dbReference>
<keyword evidence="2" id="KW-1185">Reference proteome</keyword>
<dbReference type="Pfam" id="PF06313">
    <property type="entry name" value="ACP53EA"/>
    <property type="match status" value="1"/>
</dbReference>
<dbReference type="AlphaFoldDB" id="A0A6I8UWN3"/>
<protein>
    <recommendedName>
        <fullName evidence="4">Accessory gland protein Acp53Ea</fullName>
    </recommendedName>
</protein>
<dbReference type="Proteomes" id="UP000001819">
    <property type="component" value="Chromosome 3"/>
</dbReference>
<name>A0A6I8UWN3_DROPS</name>